<name>A0A1Y1WF70_9FUNG</name>
<accession>A0A1Y1WF70</accession>
<organism evidence="1 2">
    <name type="scientific">Linderina pennispora</name>
    <dbReference type="NCBI Taxonomy" id="61395"/>
    <lineage>
        <taxon>Eukaryota</taxon>
        <taxon>Fungi</taxon>
        <taxon>Fungi incertae sedis</taxon>
        <taxon>Zoopagomycota</taxon>
        <taxon>Kickxellomycotina</taxon>
        <taxon>Kickxellomycetes</taxon>
        <taxon>Kickxellales</taxon>
        <taxon>Kickxellaceae</taxon>
        <taxon>Linderina</taxon>
    </lineage>
</organism>
<protein>
    <submittedName>
        <fullName evidence="1">Uncharacterized protein</fullName>
    </submittedName>
</protein>
<comment type="caution">
    <text evidence="1">The sequence shown here is derived from an EMBL/GenBank/DDBJ whole genome shotgun (WGS) entry which is preliminary data.</text>
</comment>
<dbReference type="RefSeq" id="XP_040745577.1">
    <property type="nucleotide sequence ID" value="XM_040886825.1"/>
</dbReference>
<dbReference type="GeneID" id="63803473"/>
<evidence type="ECO:0000313" key="2">
    <source>
        <dbReference type="Proteomes" id="UP000193922"/>
    </source>
</evidence>
<keyword evidence="2" id="KW-1185">Reference proteome</keyword>
<dbReference type="AlphaFoldDB" id="A0A1Y1WF70"/>
<evidence type="ECO:0000313" key="1">
    <source>
        <dbReference type="EMBL" id="ORX72153.1"/>
    </source>
</evidence>
<sequence length="50" mass="6087">METHRSRLRQGHLAPVRVYGTWSFLDSPVTKQFCHRRVRQRLVSRHWWGA</sequence>
<reference evidence="1 2" key="1">
    <citation type="submission" date="2016-07" db="EMBL/GenBank/DDBJ databases">
        <title>Pervasive Adenine N6-methylation of Active Genes in Fungi.</title>
        <authorList>
            <consortium name="DOE Joint Genome Institute"/>
            <person name="Mondo S.J."/>
            <person name="Dannebaum R.O."/>
            <person name="Kuo R.C."/>
            <person name="Labutti K."/>
            <person name="Haridas S."/>
            <person name="Kuo A."/>
            <person name="Salamov A."/>
            <person name="Ahrendt S.R."/>
            <person name="Lipzen A."/>
            <person name="Sullivan W."/>
            <person name="Andreopoulos W.B."/>
            <person name="Clum A."/>
            <person name="Lindquist E."/>
            <person name="Daum C."/>
            <person name="Ramamoorthy G.K."/>
            <person name="Gryganskyi A."/>
            <person name="Culley D."/>
            <person name="Magnuson J.K."/>
            <person name="James T.Y."/>
            <person name="O'Malley M.A."/>
            <person name="Stajich J.E."/>
            <person name="Spatafora J.W."/>
            <person name="Visel A."/>
            <person name="Grigoriev I.V."/>
        </authorList>
    </citation>
    <scope>NUCLEOTIDE SEQUENCE [LARGE SCALE GENOMIC DNA]</scope>
    <source>
        <strain evidence="1 2">ATCC 12442</strain>
    </source>
</reference>
<dbReference type="EMBL" id="MCFD01000003">
    <property type="protein sequence ID" value="ORX72153.1"/>
    <property type="molecule type" value="Genomic_DNA"/>
</dbReference>
<dbReference type="Proteomes" id="UP000193922">
    <property type="component" value="Unassembled WGS sequence"/>
</dbReference>
<proteinExistence type="predicted"/>
<gene>
    <name evidence="1" type="ORF">DL89DRAFT_265784</name>
</gene>